<comment type="caution">
    <text evidence="1">The sequence shown here is derived from an EMBL/GenBank/DDBJ whole genome shotgun (WGS) entry which is preliminary data.</text>
</comment>
<proteinExistence type="predicted"/>
<evidence type="ECO:0000313" key="2">
    <source>
        <dbReference type="Proteomes" id="UP000829398"/>
    </source>
</evidence>
<sequence>MRCVKHYLLGPLVEHPRLTAVTQLAHHDMLFLPLGYNFGRGMFKLDEVKGGSSYGAGRFAADGSRQPAELELEQAFHQGEYVGEIAKELKH</sequence>
<accession>A0ACB8JR80</accession>
<reference evidence="2" key="1">
    <citation type="journal article" date="2023" name="Hortic. Res.">
        <title>A chromosome-level phased genome enabling allele-level studies in sweet orange: a case study on citrus Huanglongbing tolerance.</title>
        <authorList>
            <person name="Wu B."/>
            <person name="Yu Q."/>
            <person name="Deng Z."/>
            <person name="Duan Y."/>
            <person name="Luo F."/>
            <person name="Gmitter F. Jr."/>
        </authorList>
    </citation>
    <scope>NUCLEOTIDE SEQUENCE [LARGE SCALE GENOMIC DNA]</scope>
    <source>
        <strain evidence="2">cv. Valencia</strain>
    </source>
</reference>
<organism evidence="1 2">
    <name type="scientific">Citrus sinensis</name>
    <name type="common">Sweet orange</name>
    <name type="synonym">Citrus aurantium var. sinensis</name>
    <dbReference type="NCBI Taxonomy" id="2711"/>
    <lineage>
        <taxon>Eukaryota</taxon>
        <taxon>Viridiplantae</taxon>
        <taxon>Streptophyta</taxon>
        <taxon>Embryophyta</taxon>
        <taxon>Tracheophyta</taxon>
        <taxon>Spermatophyta</taxon>
        <taxon>Magnoliopsida</taxon>
        <taxon>eudicotyledons</taxon>
        <taxon>Gunneridae</taxon>
        <taxon>Pentapetalae</taxon>
        <taxon>rosids</taxon>
        <taxon>malvids</taxon>
        <taxon>Sapindales</taxon>
        <taxon>Rutaceae</taxon>
        <taxon>Aurantioideae</taxon>
        <taxon>Citrus</taxon>
    </lineage>
</organism>
<dbReference type="EMBL" id="CM039175">
    <property type="protein sequence ID" value="KAH9735241.1"/>
    <property type="molecule type" value="Genomic_DNA"/>
</dbReference>
<gene>
    <name evidence="1" type="ORF">KPL71_017682</name>
</gene>
<keyword evidence="2" id="KW-1185">Reference proteome</keyword>
<protein>
    <submittedName>
        <fullName evidence="1">NAD(P)H dehydrogenase (Quinone) FQR1</fullName>
    </submittedName>
</protein>
<evidence type="ECO:0000313" key="1">
    <source>
        <dbReference type="EMBL" id="KAH9735241.1"/>
    </source>
</evidence>
<name>A0ACB8JR80_CITSI</name>
<dbReference type="Proteomes" id="UP000829398">
    <property type="component" value="Chromosome 6"/>
</dbReference>